<dbReference type="InterPro" id="IPR003599">
    <property type="entry name" value="Ig_sub"/>
</dbReference>
<evidence type="ECO:0000256" key="2">
    <source>
        <dbReference type="ARBA" id="ARBA00022692"/>
    </source>
</evidence>
<dbReference type="InterPro" id="IPR013783">
    <property type="entry name" value="Ig-like_fold"/>
</dbReference>
<dbReference type="InterPro" id="IPR013106">
    <property type="entry name" value="Ig_V-set"/>
</dbReference>
<dbReference type="PANTHER" id="PTHR12207">
    <property type="entry name" value="V-SET AND TRANSMEMBRANE DOMAIN-CONTAINING PROTEIN"/>
    <property type="match status" value="1"/>
</dbReference>
<feature type="domain" description="Ig-like" evidence="10">
    <location>
        <begin position="144"/>
        <end position="250"/>
    </location>
</feature>
<proteinExistence type="predicted"/>
<feature type="domain" description="Ig-like" evidence="10">
    <location>
        <begin position="16"/>
        <end position="142"/>
    </location>
</feature>
<dbReference type="GO" id="GO:0016020">
    <property type="term" value="C:membrane"/>
    <property type="evidence" value="ECO:0007669"/>
    <property type="project" value="UniProtKB-SubCell"/>
</dbReference>
<evidence type="ECO:0000259" key="10">
    <source>
        <dbReference type="PROSITE" id="PS50835"/>
    </source>
</evidence>
<keyword evidence="7" id="KW-1015">Disulfide bond</keyword>
<evidence type="ECO:0000256" key="7">
    <source>
        <dbReference type="ARBA" id="ARBA00023157"/>
    </source>
</evidence>
<evidence type="ECO:0000256" key="9">
    <source>
        <dbReference type="SAM" id="SignalP"/>
    </source>
</evidence>
<evidence type="ECO:0000313" key="12">
    <source>
        <dbReference type="Proteomes" id="UP001044222"/>
    </source>
</evidence>
<feature type="signal peptide" evidence="9">
    <location>
        <begin position="1"/>
        <end position="19"/>
    </location>
</feature>
<dbReference type="Pfam" id="PF07686">
    <property type="entry name" value="V-set"/>
    <property type="match status" value="1"/>
</dbReference>
<protein>
    <recommendedName>
        <fullName evidence="10">Ig-like domain-containing protein</fullName>
    </recommendedName>
</protein>
<keyword evidence="2" id="KW-0812">Transmembrane</keyword>
<dbReference type="FunFam" id="2.60.40.10:FF:000491">
    <property type="entry name" value="Immunoglobulin superfamily, member 3"/>
    <property type="match status" value="1"/>
</dbReference>
<comment type="caution">
    <text evidence="11">The sequence shown here is derived from an EMBL/GenBank/DDBJ whole genome shotgun (WGS) entry which is preliminary data.</text>
</comment>
<evidence type="ECO:0000256" key="6">
    <source>
        <dbReference type="ARBA" id="ARBA00023136"/>
    </source>
</evidence>
<evidence type="ECO:0000256" key="3">
    <source>
        <dbReference type="ARBA" id="ARBA00022729"/>
    </source>
</evidence>
<keyword evidence="8" id="KW-0393">Immunoglobulin domain</keyword>
<keyword evidence="12" id="KW-1185">Reference proteome</keyword>
<dbReference type="InterPro" id="IPR036179">
    <property type="entry name" value="Ig-like_dom_sf"/>
</dbReference>
<keyword evidence="5" id="KW-1133">Transmembrane helix</keyword>
<feature type="chain" id="PRO_5038672166" description="Ig-like domain-containing protein" evidence="9">
    <location>
        <begin position="20"/>
        <end position="341"/>
    </location>
</feature>
<dbReference type="PANTHER" id="PTHR12207:SF21">
    <property type="entry name" value="IMMUNOGLOBULIN SUPERFAMILY MEMBER 3"/>
    <property type="match status" value="1"/>
</dbReference>
<evidence type="ECO:0000256" key="4">
    <source>
        <dbReference type="ARBA" id="ARBA00022737"/>
    </source>
</evidence>
<sequence length="341" mass="37631">MGLPALLLVLALLAGPGLAQRLVTVQGGPLVRTEGSHITIWCNVTGHKDGVEQDFEWSVYQQAAPDREIRIVSTSQPNYAYSMYAQRVNRKEIYVERLGGDSALLHVTKLEAKDMGQFECYTPNTDGPYLGSYSAKTELIVIADTLSVTSPAQTLEKVEGDVLQLTCEVTRQTAQHTHLSMGWYLRSPDPAAPPQDLITLSRDFVLRPGAPYRQRFGSGDLRLDKLSGAAYRLTVYQLQPADQGLLYCEAAEWIQDPDQSWYAMVRKQANQTTLRVQPTDSGPDVPAVLLVLGRPGGRGRSCCALWRLTGRGVQRELRLILAGLCRPAKVTPSRSHRGSAR</sequence>
<evidence type="ECO:0000256" key="5">
    <source>
        <dbReference type="ARBA" id="ARBA00022989"/>
    </source>
</evidence>
<comment type="subcellular location">
    <subcellularLocation>
        <location evidence="1">Membrane</location>
        <topology evidence="1">Single-pass type I membrane protein</topology>
    </subcellularLocation>
</comment>
<reference evidence="11" key="1">
    <citation type="submission" date="2021-01" db="EMBL/GenBank/DDBJ databases">
        <title>A chromosome-scale assembly of European eel, Anguilla anguilla.</title>
        <authorList>
            <person name="Henkel C."/>
            <person name="Jong-Raadsen S.A."/>
            <person name="Dufour S."/>
            <person name="Weltzien F.-A."/>
            <person name="Palstra A.P."/>
            <person name="Pelster B."/>
            <person name="Spaink H.P."/>
            <person name="Van Den Thillart G.E."/>
            <person name="Jansen H."/>
            <person name="Zahm M."/>
            <person name="Klopp C."/>
            <person name="Cedric C."/>
            <person name="Louis A."/>
            <person name="Berthelot C."/>
            <person name="Parey E."/>
            <person name="Roest Crollius H."/>
            <person name="Montfort J."/>
            <person name="Robinson-Rechavi M."/>
            <person name="Bucao C."/>
            <person name="Bouchez O."/>
            <person name="Gislard M."/>
            <person name="Lluch J."/>
            <person name="Milhes M."/>
            <person name="Lampietro C."/>
            <person name="Lopez Roques C."/>
            <person name="Donnadieu C."/>
            <person name="Braasch I."/>
            <person name="Desvignes T."/>
            <person name="Postlethwait J."/>
            <person name="Bobe J."/>
            <person name="Guiguen Y."/>
            <person name="Dirks R."/>
        </authorList>
    </citation>
    <scope>NUCLEOTIDE SEQUENCE</scope>
    <source>
        <strain evidence="11">Tag_6206</strain>
        <tissue evidence="11">Liver</tissue>
    </source>
</reference>
<dbReference type="SMART" id="SM00409">
    <property type="entry name" value="IG"/>
    <property type="match status" value="2"/>
</dbReference>
<dbReference type="Proteomes" id="UP001044222">
    <property type="component" value="Unassembled WGS sequence"/>
</dbReference>
<dbReference type="InterPro" id="IPR007110">
    <property type="entry name" value="Ig-like_dom"/>
</dbReference>
<dbReference type="SUPFAM" id="SSF48726">
    <property type="entry name" value="Immunoglobulin"/>
    <property type="match status" value="2"/>
</dbReference>
<dbReference type="Gene3D" id="2.60.40.10">
    <property type="entry name" value="Immunoglobulins"/>
    <property type="match status" value="2"/>
</dbReference>
<name>A0A9D3MPH4_ANGAN</name>
<dbReference type="AlphaFoldDB" id="A0A9D3MPH4"/>
<keyword evidence="6" id="KW-0472">Membrane</keyword>
<dbReference type="EMBL" id="JAFIRN010000003">
    <property type="protein sequence ID" value="KAG5851557.1"/>
    <property type="molecule type" value="Genomic_DNA"/>
</dbReference>
<dbReference type="InterPro" id="IPR051102">
    <property type="entry name" value="IgSF_V-set/TM_domain"/>
</dbReference>
<organism evidence="11 12">
    <name type="scientific">Anguilla anguilla</name>
    <name type="common">European freshwater eel</name>
    <name type="synonym">Muraena anguilla</name>
    <dbReference type="NCBI Taxonomy" id="7936"/>
    <lineage>
        <taxon>Eukaryota</taxon>
        <taxon>Metazoa</taxon>
        <taxon>Chordata</taxon>
        <taxon>Craniata</taxon>
        <taxon>Vertebrata</taxon>
        <taxon>Euteleostomi</taxon>
        <taxon>Actinopterygii</taxon>
        <taxon>Neopterygii</taxon>
        <taxon>Teleostei</taxon>
        <taxon>Anguilliformes</taxon>
        <taxon>Anguillidae</taxon>
        <taxon>Anguilla</taxon>
    </lineage>
</organism>
<dbReference type="PROSITE" id="PS50835">
    <property type="entry name" value="IG_LIKE"/>
    <property type="match status" value="2"/>
</dbReference>
<keyword evidence="4" id="KW-0677">Repeat</keyword>
<evidence type="ECO:0000256" key="1">
    <source>
        <dbReference type="ARBA" id="ARBA00004479"/>
    </source>
</evidence>
<gene>
    <name evidence="11" type="ORF">ANANG_G00052940</name>
</gene>
<keyword evidence="3 9" id="KW-0732">Signal</keyword>
<accession>A0A9D3MPH4</accession>
<evidence type="ECO:0000256" key="8">
    <source>
        <dbReference type="ARBA" id="ARBA00023319"/>
    </source>
</evidence>
<dbReference type="FunFam" id="2.60.40.10:FF:000191">
    <property type="entry name" value="Immunoglobulin superfamily member 3"/>
    <property type="match status" value="1"/>
</dbReference>
<evidence type="ECO:0000313" key="11">
    <source>
        <dbReference type="EMBL" id="KAG5851557.1"/>
    </source>
</evidence>